<comment type="caution">
    <text evidence="3">The sequence shown here is derived from an EMBL/GenBank/DDBJ whole genome shotgun (WGS) entry which is preliminary data.</text>
</comment>
<dbReference type="InterPro" id="IPR005379">
    <property type="entry name" value="FDM1-5/IDN2_XH"/>
</dbReference>
<proteinExistence type="predicted"/>
<dbReference type="InterPro" id="IPR045177">
    <property type="entry name" value="FDM1-5/IDN2"/>
</dbReference>
<keyword evidence="4" id="KW-1185">Reference proteome</keyword>
<dbReference type="AlphaFoldDB" id="A0AAV1R029"/>
<evidence type="ECO:0000256" key="1">
    <source>
        <dbReference type="SAM" id="Coils"/>
    </source>
</evidence>
<sequence>MENDIVKELQKARKLAVHLAREIDFKNQKLLETEKKWDCTSQMLNVMRVENHKLKQSADKSMKQIQSITARNLALQHNLQSQRDEFEQKIKELEMKVAQNDRERKTLLQEKEMITCFFSLKVGSFEADELKEELTEKKRNCNGLLDILDSQSIGIKRMGEVDTKPFEDACLQRFAGDYEEKSMLICSLWQHNISNPMPHPFKREFVDGKFREVIDKNDSKLEELRSMWGEAAYKAIADALMELNEYNPSGRYVVPELWNFKDGRKASLQEVIKCMIKELKTYKSLKRKR</sequence>
<feature type="coiled-coil region" evidence="1">
    <location>
        <begin position="76"/>
        <end position="147"/>
    </location>
</feature>
<dbReference type="PANTHER" id="PTHR21596">
    <property type="entry name" value="RIBONUCLEASE P SUBUNIT P38"/>
    <property type="match status" value="1"/>
</dbReference>
<dbReference type="PANTHER" id="PTHR21596:SF82">
    <property type="entry name" value="FACTOR OF DNA METHYLATION 5-LIKE"/>
    <property type="match status" value="1"/>
</dbReference>
<evidence type="ECO:0000313" key="3">
    <source>
        <dbReference type="EMBL" id="CAK7325704.1"/>
    </source>
</evidence>
<dbReference type="Pfam" id="PF03469">
    <property type="entry name" value="XH"/>
    <property type="match status" value="1"/>
</dbReference>
<keyword evidence="1" id="KW-0175">Coiled coil</keyword>
<evidence type="ECO:0000259" key="2">
    <source>
        <dbReference type="Pfam" id="PF03469"/>
    </source>
</evidence>
<dbReference type="Proteomes" id="UP001314170">
    <property type="component" value="Unassembled WGS sequence"/>
</dbReference>
<dbReference type="GO" id="GO:0080188">
    <property type="term" value="P:gene silencing by siRNA-directed DNA methylation"/>
    <property type="evidence" value="ECO:0007669"/>
    <property type="project" value="InterPro"/>
</dbReference>
<feature type="domain" description="Factor of DNA methylation 1-5/IDN2" evidence="2">
    <location>
        <begin position="156"/>
        <end position="283"/>
    </location>
</feature>
<gene>
    <name evidence="3" type="ORF">DCAF_LOCUS3393</name>
</gene>
<organism evidence="3 4">
    <name type="scientific">Dovyalis caffra</name>
    <dbReference type="NCBI Taxonomy" id="77055"/>
    <lineage>
        <taxon>Eukaryota</taxon>
        <taxon>Viridiplantae</taxon>
        <taxon>Streptophyta</taxon>
        <taxon>Embryophyta</taxon>
        <taxon>Tracheophyta</taxon>
        <taxon>Spermatophyta</taxon>
        <taxon>Magnoliopsida</taxon>
        <taxon>eudicotyledons</taxon>
        <taxon>Gunneridae</taxon>
        <taxon>Pentapetalae</taxon>
        <taxon>rosids</taxon>
        <taxon>fabids</taxon>
        <taxon>Malpighiales</taxon>
        <taxon>Salicaceae</taxon>
        <taxon>Flacourtieae</taxon>
        <taxon>Dovyalis</taxon>
    </lineage>
</organism>
<evidence type="ECO:0000313" key="4">
    <source>
        <dbReference type="Proteomes" id="UP001314170"/>
    </source>
</evidence>
<reference evidence="3 4" key="1">
    <citation type="submission" date="2024-01" db="EMBL/GenBank/DDBJ databases">
        <authorList>
            <person name="Waweru B."/>
        </authorList>
    </citation>
    <scope>NUCLEOTIDE SEQUENCE [LARGE SCALE GENOMIC DNA]</scope>
</reference>
<name>A0AAV1R029_9ROSI</name>
<dbReference type="EMBL" id="CAWUPB010000850">
    <property type="protein sequence ID" value="CAK7325704.1"/>
    <property type="molecule type" value="Genomic_DNA"/>
</dbReference>
<protein>
    <recommendedName>
        <fullName evidence="2">Factor of DNA methylation 1-5/IDN2 domain-containing protein</fullName>
    </recommendedName>
</protein>
<accession>A0AAV1R029</accession>